<dbReference type="STRING" id="416016.SAMN05443547_1005"/>
<dbReference type="Proteomes" id="UP000184611">
    <property type="component" value="Unassembled WGS sequence"/>
</dbReference>
<accession>A0A1M7ZVL4</accession>
<name>A0A1M7ZVL4_9FLAO</name>
<keyword evidence="2" id="KW-1185">Reference proteome</keyword>
<dbReference type="AlphaFoldDB" id="A0A1M7ZVL4"/>
<reference evidence="2" key="1">
    <citation type="submission" date="2016-12" db="EMBL/GenBank/DDBJ databases">
        <authorList>
            <person name="Varghese N."/>
            <person name="Submissions S."/>
        </authorList>
    </citation>
    <scope>NUCLEOTIDE SEQUENCE [LARGE SCALE GENOMIC DNA]</scope>
    <source>
        <strain evidence="2">DSM 18830</strain>
    </source>
</reference>
<sequence length="107" mass="12288">MNLFLMLAVLFAVSYQSIHTFSHDHHLKTACCDDSYHPTFKTSEKTITESNDCPVCEFKFAVFLSPEVLHFNFIASFYEIPYQFSNNESCITFEGNSCYLRGPPILV</sequence>
<gene>
    <name evidence="1" type="ORF">SAMN05443547_1005</name>
</gene>
<evidence type="ECO:0000313" key="1">
    <source>
        <dbReference type="EMBL" id="SHO72667.1"/>
    </source>
</evidence>
<dbReference type="EMBL" id="FRYK01000001">
    <property type="protein sequence ID" value="SHO72667.1"/>
    <property type="molecule type" value="Genomic_DNA"/>
</dbReference>
<organism evidence="1 2">
    <name type="scientific">Flavobacterium cucumis</name>
    <dbReference type="NCBI Taxonomy" id="416016"/>
    <lineage>
        <taxon>Bacteria</taxon>
        <taxon>Pseudomonadati</taxon>
        <taxon>Bacteroidota</taxon>
        <taxon>Flavobacteriia</taxon>
        <taxon>Flavobacteriales</taxon>
        <taxon>Flavobacteriaceae</taxon>
        <taxon>Flavobacterium</taxon>
    </lineage>
</organism>
<protein>
    <submittedName>
        <fullName evidence="1">Uncharacterized protein</fullName>
    </submittedName>
</protein>
<evidence type="ECO:0000313" key="2">
    <source>
        <dbReference type="Proteomes" id="UP000184611"/>
    </source>
</evidence>
<proteinExistence type="predicted"/>